<dbReference type="RefSeq" id="WP_021068738.1">
    <property type="nucleotide sequence ID" value="NZ_ATDL01000004.1"/>
</dbReference>
<dbReference type="EMBL" id="ATDL01000004">
    <property type="protein sequence ID" value="ERJ60640.1"/>
    <property type="molecule type" value="Genomic_DNA"/>
</dbReference>
<dbReference type="OrthoDB" id="3251881at2"/>
<keyword evidence="2" id="KW-1185">Reference proteome</keyword>
<dbReference type="eggNOG" id="COG4641">
    <property type="taxonomic scope" value="Bacteria"/>
</dbReference>
<dbReference type="AlphaFoldDB" id="U2HZF2"/>
<evidence type="ECO:0008006" key="3">
    <source>
        <dbReference type="Google" id="ProtNLM"/>
    </source>
</evidence>
<proteinExistence type="predicted"/>
<sequence length="359" mass="41519">MLGEVRCQYSSSLGVSQVGLGKRILLGMPQRLFFSEIKQQLEAYGFEVIGIPYPDDFKYSSFGDRLYNCFRKVFLFDNKYKTYLKYRDTGAKTRSIIKNILKPVDYALIISMDYFPDDALKLIKEKSKVLIGYQWDGLDRYPLARDLISLFDRFFVFDPKDLKEEGILPTTNFYLPTKLVNVTADIDVYYIGSFVKSRMKVINELAHYLDGTGARSVIKVFSKKPEVIDKYKDSPLEIIEEYISYEQNLAYVSRSRTIVDILNKVHCGLSFRVFEALGNDKKLITDNQNIANYDFYDPSNIFIIRDLNFEGLEEFIASPYKPLDPLIKEKYSFGNWIKHILGIQPHIPISLPDLNSSSV</sequence>
<gene>
    <name evidence="1" type="ORF">M472_17935</name>
</gene>
<dbReference type="Proteomes" id="UP000016584">
    <property type="component" value="Unassembled WGS sequence"/>
</dbReference>
<reference evidence="1 2" key="1">
    <citation type="journal article" date="2013" name="Genome Announc.">
        <title>The Draft Genome Sequence of Sphingomonas paucimobilis Strain HER1398 (Proteobacteria), Host to the Giant PAU Phage, Indicates That It Is a Member of the Genus Sphingobacterium (Bacteroidetes).</title>
        <authorList>
            <person name="White R.A.III."/>
            <person name="Suttle C.A."/>
        </authorList>
    </citation>
    <scope>NUCLEOTIDE SEQUENCE [LARGE SCALE GENOMIC DNA]</scope>
    <source>
        <strain evidence="1 2">HER1398</strain>
    </source>
</reference>
<organism evidence="1 2">
    <name type="scientific">Sphingobacterium paucimobilis HER1398</name>
    <dbReference type="NCBI Taxonomy" id="1346330"/>
    <lineage>
        <taxon>Bacteria</taxon>
        <taxon>Pseudomonadati</taxon>
        <taxon>Bacteroidota</taxon>
        <taxon>Sphingobacteriia</taxon>
        <taxon>Sphingobacteriales</taxon>
        <taxon>Sphingobacteriaceae</taxon>
        <taxon>Sphingobacterium</taxon>
    </lineage>
</organism>
<accession>U2HZF2</accession>
<evidence type="ECO:0000313" key="2">
    <source>
        <dbReference type="Proteomes" id="UP000016584"/>
    </source>
</evidence>
<comment type="caution">
    <text evidence="1">The sequence shown here is derived from an EMBL/GenBank/DDBJ whole genome shotgun (WGS) entry which is preliminary data.</text>
</comment>
<evidence type="ECO:0000313" key="1">
    <source>
        <dbReference type="EMBL" id="ERJ60640.1"/>
    </source>
</evidence>
<protein>
    <recommendedName>
        <fullName evidence="3">Lipopolysaccharide biosynthesis protein</fullName>
    </recommendedName>
</protein>
<dbReference type="PATRIC" id="fig|1346330.5.peg.544"/>
<name>U2HZF2_9SPHI</name>
<dbReference type="STRING" id="1346330.M472_17935"/>